<gene>
    <name evidence="1" type="ORF">OPHB3_2455</name>
</gene>
<dbReference type="RefSeq" id="WP_058950502.1">
    <property type="nucleotide sequence ID" value="NZ_BBXV01000029.1"/>
</dbReference>
<sequence length="119" mass="13952">MNEINEEIEARLVRYCELLGGYLGLLKDDRQLLDEDDPNHIEWFDAICENERETIKEYIALTVPQGLPKVIATAFAEKDIYEDELWEMQRELFNYLARTIKGGGPFARDEQRNAHQNYA</sequence>
<evidence type="ECO:0000313" key="2">
    <source>
        <dbReference type="Proteomes" id="UP000052946"/>
    </source>
</evidence>
<evidence type="ECO:0000313" key="1">
    <source>
        <dbReference type="EMBL" id="GAQ18514.1"/>
    </source>
</evidence>
<reference evidence="1 2" key="2">
    <citation type="journal article" date="2016" name="Genome Announc.">
        <title>Draft Genome Sequence of Oceanobacillus picturae Heshi-B3, Isolated from Fermented Rice Bran in a Traditional Japanese Seafood Dish.</title>
        <authorList>
            <person name="Akuzawa S."/>
            <person name="Nagaoka J."/>
            <person name="Kanekatsu M."/>
            <person name="Kanesaki Y."/>
            <person name="Suzuki T."/>
        </authorList>
    </citation>
    <scope>NUCLEOTIDE SEQUENCE [LARGE SCALE GENOMIC DNA]</scope>
    <source>
        <strain evidence="1 2">Heshi-B3</strain>
    </source>
</reference>
<proteinExistence type="predicted"/>
<dbReference type="AlphaFoldDB" id="A0A0U9H7A4"/>
<reference evidence="2" key="1">
    <citation type="submission" date="2015-07" db="EMBL/GenBank/DDBJ databases">
        <title>Draft Genome Sequence of Oceanobacillus picturae Heshi-B3 that Was Isolated from Fermented Rice Bran with Aging Salted Mackerel, Which Was Named Heshiko as Traditional Fermented Seafood in Japan.</title>
        <authorList>
            <person name="Akuzawa S."/>
            <person name="Nakagawa J."/>
            <person name="Kanekatsu T."/>
            <person name="Kanesaki Y."/>
            <person name="Suzuki T."/>
        </authorList>
    </citation>
    <scope>NUCLEOTIDE SEQUENCE [LARGE SCALE GENOMIC DNA]</scope>
    <source>
        <strain evidence="2">Heshi-B3</strain>
    </source>
</reference>
<organism evidence="1 2">
    <name type="scientific">Oceanobacillus picturae</name>
    <dbReference type="NCBI Taxonomy" id="171693"/>
    <lineage>
        <taxon>Bacteria</taxon>
        <taxon>Bacillati</taxon>
        <taxon>Bacillota</taxon>
        <taxon>Bacilli</taxon>
        <taxon>Bacillales</taxon>
        <taxon>Bacillaceae</taxon>
        <taxon>Oceanobacillus</taxon>
    </lineage>
</organism>
<comment type="caution">
    <text evidence="1">The sequence shown here is derived from an EMBL/GenBank/DDBJ whole genome shotgun (WGS) entry which is preliminary data.</text>
</comment>
<dbReference type="Proteomes" id="UP000052946">
    <property type="component" value="Unassembled WGS sequence"/>
</dbReference>
<dbReference type="EMBL" id="BBXV01000029">
    <property type="protein sequence ID" value="GAQ18514.1"/>
    <property type="molecule type" value="Genomic_DNA"/>
</dbReference>
<name>A0A0U9H7A4_9BACI</name>
<protein>
    <submittedName>
        <fullName evidence="1">Type I restriction enzyme HsdR protein, partial</fullName>
    </submittedName>
</protein>
<accession>A0A0U9H7A4</accession>